<feature type="region of interest" description="Disordered" evidence="1">
    <location>
        <begin position="1"/>
        <end position="20"/>
    </location>
</feature>
<evidence type="ECO:0000256" key="1">
    <source>
        <dbReference type="SAM" id="MobiDB-lite"/>
    </source>
</evidence>
<accession>A0A8T2P011</accession>
<organism evidence="3 4">
    <name type="scientific">Albula glossodonta</name>
    <name type="common">roundjaw bonefish</name>
    <dbReference type="NCBI Taxonomy" id="121402"/>
    <lineage>
        <taxon>Eukaryota</taxon>
        <taxon>Metazoa</taxon>
        <taxon>Chordata</taxon>
        <taxon>Craniata</taxon>
        <taxon>Vertebrata</taxon>
        <taxon>Euteleostomi</taxon>
        <taxon>Actinopterygii</taxon>
        <taxon>Neopterygii</taxon>
        <taxon>Teleostei</taxon>
        <taxon>Albuliformes</taxon>
        <taxon>Albulidae</taxon>
        <taxon>Albula</taxon>
    </lineage>
</organism>
<dbReference type="Gene3D" id="3.10.100.10">
    <property type="entry name" value="Mannose-Binding Protein A, subunit A"/>
    <property type="match status" value="1"/>
</dbReference>
<feature type="compositionally biased region" description="Polar residues" evidence="1">
    <location>
        <begin position="8"/>
        <end position="17"/>
    </location>
</feature>
<dbReference type="SUPFAM" id="SSF56436">
    <property type="entry name" value="C-type lectin-like"/>
    <property type="match status" value="1"/>
</dbReference>
<name>A0A8T2P011_9TELE</name>
<feature type="non-terminal residue" evidence="3">
    <location>
        <position position="1"/>
    </location>
</feature>
<dbReference type="PROSITE" id="PS50041">
    <property type="entry name" value="C_TYPE_LECTIN_2"/>
    <property type="match status" value="1"/>
</dbReference>
<dbReference type="SMART" id="SM00034">
    <property type="entry name" value="CLECT"/>
    <property type="match status" value="1"/>
</dbReference>
<protein>
    <recommendedName>
        <fullName evidence="2">C-type lectin domain-containing protein</fullName>
    </recommendedName>
</protein>
<feature type="region of interest" description="Disordered" evidence="1">
    <location>
        <begin position="134"/>
        <end position="165"/>
    </location>
</feature>
<gene>
    <name evidence="3" type="ORF">JZ751_015198</name>
</gene>
<dbReference type="Proteomes" id="UP000824540">
    <property type="component" value="Unassembled WGS sequence"/>
</dbReference>
<feature type="compositionally biased region" description="Basic and acidic residues" evidence="1">
    <location>
        <begin position="140"/>
        <end position="165"/>
    </location>
</feature>
<comment type="caution">
    <text evidence="3">The sequence shown here is derived from an EMBL/GenBank/DDBJ whole genome shotgun (WGS) entry which is preliminary data.</text>
</comment>
<reference evidence="3" key="1">
    <citation type="thesis" date="2021" institute="BYU ScholarsArchive" country="Provo, UT, USA">
        <title>Applications of and Algorithms for Genome Assembly and Genomic Analyses with an Emphasis on Marine Teleosts.</title>
        <authorList>
            <person name="Pickett B.D."/>
        </authorList>
    </citation>
    <scope>NUCLEOTIDE SEQUENCE</scope>
    <source>
        <strain evidence="3">HI-2016</strain>
    </source>
</reference>
<feature type="domain" description="C-type lectin" evidence="2">
    <location>
        <begin position="1"/>
        <end position="89"/>
    </location>
</feature>
<proteinExistence type="predicted"/>
<evidence type="ECO:0000259" key="2">
    <source>
        <dbReference type="PROSITE" id="PS50041"/>
    </source>
</evidence>
<keyword evidence="4" id="KW-1185">Reference proteome</keyword>
<sequence>NHADLASVRNQTENNEVQEAAKEAGERVWIGLFRESWRWSDQSNSSYRNWNETQPDNRRGNESCAEADFGLSGTWNDLECKSKKFFFCSAVRKRFVMTVELNTTSDMNIKDTVVSEAILQQIQQNLEEQGIPVQKLNWRKQPDGETFQRKAEDEEKKEGCEKSEV</sequence>
<dbReference type="InterPro" id="IPR016187">
    <property type="entry name" value="CTDL_fold"/>
</dbReference>
<dbReference type="PANTHER" id="PTHR45784:SF3">
    <property type="entry name" value="C-TYPE LECTIN DOMAIN FAMILY 4 MEMBER K-LIKE-RELATED"/>
    <property type="match status" value="1"/>
</dbReference>
<dbReference type="AlphaFoldDB" id="A0A8T2P011"/>
<dbReference type="InterPro" id="IPR016186">
    <property type="entry name" value="C-type_lectin-like/link_sf"/>
</dbReference>
<dbReference type="InterPro" id="IPR001304">
    <property type="entry name" value="C-type_lectin-like"/>
</dbReference>
<dbReference type="Pfam" id="PF00059">
    <property type="entry name" value="Lectin_C"/>
    <property type="match status" value="1"/>
</dbReference>
<evidence type="ECO:0000313" key="3">
    <source>
        <dbReference type="EMBL" id="KAG9342982.1"/>
    </source>
</evidence>
<dbReference type="EMBL" id="JAFBMS010000025">
    <property type="protein sequence ID" value="KAG9342982.1"/>
    <property type="molecule type" value="Genomic_DNA"/>
</dbReference>
<evidence type="ECO:0000313" key="4">
    <source>
        <dbReference type="Proteomes" id="UP000824540"/>
    </source>
</evidence>
<dbReference type="PANTHER" id="PTHR45784">
    <property type="entry name" value="C-TYPE LECTIN DOMAIN FAMILY 20 MEMBER A-RELATED"/>
    <property type="match status" value="1"/>
</dbReference>
<dbReference type="OrthoDB" id="6369810at2759"/>